<feature type="domain" description="IrrE N-terminal-like" evidence="1">
    <location>
        <begin position="11"/>
        <end position="131"/>
    </location>
</feature>
<dbReference type="EMBL" id="BARV01035433">
    <property type="protein sequence ID" value="GAI57037.1"/>
    <property type="molecule type" value="Genomic_DNA"/>
</dbReference>
<dbReference type="InterPro" id="IPR010359">
    <property type="entry name" value="IrrE_HExxH"/>
</dbReference>
<evidence type="ECO:0000259" key="1">
    <source>
        <dbReference type="Pfam" id="PF06114"/>
    </source>
</evidence>
<organism evidence="2">
    <name type="scientific">marine sediment metagenome</name>
    <dbReference type="NCBI Taxonomy" id="412755"/>
    <lineage>
        <taxon>unclassified sequences</taxon>
        <taxon>metagenomes</taxon>
        <taxon>ecological metagenomes</taxon>
    </lineage>
</organism>
<reference evidence="2" key="1">
    <citation type="journal article" date="2014" name="Front. Microbiol.">
        <title>High frequency of phylogenetically diverse reductive dehalogenase-homologous genes in deep subseafloor sedimentary metagenomes.</title>
        <authorList>
            <person name="Kawai M."/>
            <person name="Futagami T."/>
            <person name="Toyoda A."/>
            <person name="Takaki Y."/>
            <person name="Nishi S."/>
            <person name="Hori S."/>
            <person name="Arai W."/>
            <person name="Tsubouchi T."/>
            <person name="Morono Y."/>
            <person name="Uchiyama I."/>
            <person name="Ito T."/>
            <person name="Fujiyama A."/>
            <person name="Inagaki F."/>
            <person name="Takami H."/>
        </authorList>
    </citation>
    <scope>NUCLEOTIDE SEQUENCE</scope>
    <source>
        <strain evidence="2">Expedition CK06-06</strain>
    </source>
</reference>
<protein>
    <recommendedName>
        <fullName evidence="1">IrrE N-terminal-like domain-containing protein</fullName>
    </recommendedName>
</protein>
<dbReference type="InterPro" id="IPR052345">
    <property type="entry name" value="Rad_response_metalloprotease"/>
</dbReference>
<dbReference type="Gene3D" id="1.10.10.2910">
    <property type="match status" value="1"/>
</dbReference>
<accession>X1PLC5</accession>
<gene>
    <name evidence="2" type="ORF">S06H3_55293</name>
</gene>
<evidence type="ECO:0000313" key="2">
    <source>
        <dbReference type="EMBL" id="GAI57037.1"/>
    </source>
</evidence>
<comment type="caution">
    <text evidence="2">The sequence shown here is derived from an EMBL/GenBank/DDBJ whole genome shotgun (WGS) entry which is preliminary data.</text>
</comment>
<dbReference type="Pfam" id="PF06114">
    <property type="entry name" value="Peptidase_M78"/>
    <property type="match status" value="1"/>
</dbReference>
<dbReference type="AlphaFoldDB" id="X1PLC5"/>
<name>X1PLC5_9ZZZZ</name>
<dbReference type="PANTHER" id="PTHR43236">
    <property type="entry name" value="ANTITOXIN HIGA1"/>
    <property type="match status" value="1"/>
</dbReference>
<proteinExistence type="predicted"/>
<dbReference type="PANTHER" id="PTHR43236:SF1">
    <property type="entry name" value="BLL7220 PROTEIN"/>
    <property type="match status" value="1"/>
</dbReference>
<sequence>MIAVLEGDYSVKIWYKDLAEAGSAASAVGDFGYGILMHREQAPWRRNFSFAHELFHLITRATISKESVGDNQSLTDKVERLANEFAANLLLPADVLEVEIEARVKHGKISYGDLVELARDFDVSTEALLWRMVHYRRLTADQVRAVLNDPSFRSTDRSTMPANWRQPAPLPERFVRLAFLAYKRAKLSRARLAQLLETSLLDLSSTLLEYGFEDTDAYQIETTIA</sequence>